<evidence type="ECO:0000313" key="2">
    <source>
        <dbReference type="Proteomes" id="UP000005546"/>
    </source>
</evidence>
<dbReference type="InterPro" id="IPR043519">
    <property type="entry name" value="NT_sf"/>
</dbReference>
<keyword evidence="2" id="KW-1185">Reference proteome</keyword>
<organism evidence="1 2">
    <name type="scientific">Paraprevotella xylaniphila YIT 11841</name>
    <dbReference type="NCBI Taxonomy" id="762982"/>
    <lineage>
        <taxon>Bacteria</taxon>
        <taxon>Pseudomonadati</taxon>
        <taxon>Bacteroidota</taxon>
        <taxon>Bacteroidia</taxon>
        <taxon>Bacteroidales</taxon>
        <taxon>Prevotellaceae</taxon>
        <taxon>Paraprevotella</taxon>
    </lineage>
</organism>
<dbReference type="Gene3D" id="3.30.460.10">
    <property type="entry name" value="Beta Polymerase, domain 2"/>
    <property type="match status" value="1"/>
</dbReference>
<dbReference type="HOGENOM" id="CLU_536223_0_0_10"/>
<dbReference type="SUPFAM" id="SSF81301">
    <property type="entry name" value="Nucleotidyltransferase"/>
    <property type="match status" value="1"/>
</dbReference>
<proteinExistence type="predicted"/>
<sequence length="522" mass="59704">MKRLNSLFTERIIAVTYRFYPRSIIKGIMLTGSHAVGETRADSDIDVVLLSELSNRQTTESLTFDGCVYQFIVFPCNKIHELVYKDYMTAHFVFLSLFEKGVILYDESGRLEQLKRYVLSSKPWILKDRDILALRASVTSSLDVLHNDKDPKSNLCTASEAVVMTARLICGRKSYSGKHLDKLLPAYPKETEVLYHALGKYLNDGDGRAFSASLEALLRPFGGLLKNHTNGYVLSAPTSSRHLLAFLPEALPSDERTMCNIRIIVKKTSNFMPTVFYVGQGQSMEQGIYISFHSPENNIPEALRILETTTEDLDFTSFGHGISYPYPSCFYEGLYLGSQLLYDELADVMSTLSCLTMKHWGKETGNYRLLLAYRFAYYYFHDVVPKKEMRTFWADTLSRLMPEVLDTNGMYNTRQLLARKRKILTCMDKKYNEQEEELLSLVGQKEILYPELDNILKGICINLKKVLNKSKEKSSDFQSFPTAGISLYYYLFTHSLGVLLLKPHEKFGITYNISRLLDNDSQ</sequence>
<accession>F3QVT8</accession>
<gene>
    <name evidence="1" type="ORF">HMPREF9442_02391</name>
</gene>
<comment type="caution">
    <text evidence="1">The sequence shown here is derived from an EMBL/GenBank/DDBJ whole genome shotgun (WGS) entry which is preliminary data.</text>
</comment>
<dbReference type="STRING" id="762982.HMPREF9442_02391"/>
<reference evidence="1 2" key="1">
    <citation type="submission" date="2011-02" db="EMBL/GenBank/DDBJ databases">
        <authorList>
            <person name="Weinstock G."/>
            <person name="Sodergren E."/>
            <person name="Clifton S."/>
            <person name="Fulton L."/>
            <person name="Fulton B."/>
            <person name="Courtney L."/>
            <person name="Fronick C."/>
            <person name="Harrison M."/>
            <person name="Strong C."/>
            <person name="Farmer C."/>
            <person name="Delahaunty K."/>
            <person name="Markovic C."/>
            <person name="Hall O."/>
            <person name="Minx P."/>
            <person name="Tomlinson C."/>
            <person name="Mitreva M."/>
            <person name="Hou S."/>
            <person name="Chen J."/>
            <person name="Wollam A."/>
            <person name="Pepin K.H."/>
            <person name="Johnson M."/>
            <person name="Bhonagiri V."/>
            <person name="Zhang X."/>
            <person name="Suruliraj S."/>
            <person name="Warren W."/>
            <person name="Chinwalla A."/>
            <person name="Mardis E.R."/>
            <person name="Wilson R.K."/>
        </authorList>
    </citation>
    <scope>NUCLEOTIDE SEQUENCE [LARGE SCALE GENOMIC DNA]</scope>
    <source>
        <strain evidence="1 2">YIT 11841</strain>
    </source>
</reference>
<dbReference type="AlphaFoldDB" id="F3QVT8"/>
<dbReference type="EMBL" id="AFBR01000067">
    <property type="protein sequence ID" value="EGG52531.1"/>
    <property type="molecule type" value="Genomic_DNA"/>
</dbReference>
<dbReference type="Proteomes" id="UP000005546">
    <property type="component" value="Unassembled WGS sequence"/>
</dbReference>
<name>F3QVT8_9BACT</name>
<evidence type="ECO:0000313" key="1">
    <source>
        <dbReference type="EMBL" id="EGG52531.1"/>
    </source>
</evidence>
<protein>
    <submittedName>
        <fullName evidence="1">Conserved domain protein</fullName>
    </submittedName>
</protein>